<protein>
    <submittedName>
        <fullName evidence="2">DNA-binding protein YbaB</fullName>
    </submittedName>
</protein>
<evidence type="ECO:0000256" key="1">
    <source>
        <dbReference type="SAM" id="MobiDB-lite"/>
    </source>
</evidence>
<proteinExistence type="predicted"/>
<accession>A0ABV2SJZ3</accession>
<feature type="compositionally biased region" description="Pro residues" evidence="1">
    <location>
        <begin position="241"/>
        <end position="259"/>
    </location>
</feature>
<sequence length="259" mass="28193">MEGSRSIPPGTPPSGKSLTEETVPEEEQPNAGSVAPPDGRPKMEGLEPGKAPKKSLRERMSAAQPDVASTTGMGKTDSPEALLRQRQEVLTAVNHLAVMNGKLKILGEALEALKSPNDSPKGLVIKVEIDDRMVSIIPPDKEALRGQDMEQLLREVREAVNRSYAECAREAGSKPLPAQFQELQQKFIQLSRQLGKEHAEGEVIQEHLNQALKAVPKSMQVDYSGGIVLIERVIKPKEQPPEPATDQPPQPPRPPGPEE</sequence>
<keyword evidence="3" id="KW-1185">Reference proteome</keyword>
<dbReference type="EMBL" id="JBEWTB010000002">
    <property type="protein sequence ID" value="MET4758081.1"/>
    <property type="molecule type" value="Genomic_DNA"/>
</dbReference>
<feature type="region of interest" description="Disordered" evidence="1">
    <location>
        <begin position="1"/>
        <end position="78"/>
    </location>
</feature>
<reference evidence="2 3" key="1">
    <citation type="submission" date="2024-06" db="EMBL/GenBank/DDBJ databases">
        <title>Genomic Encyclopedia of Type Strains, Phase V (KMG-V): Genome sequencing to study the core and pangenomes of soil and plant-associated prokaryotes.</title>
        <authorList>
            <person name="Whitman W."/>
        </authorList>
    </citation>
    <scope>NUCLEOTIDE SEQUENCE [LARGE SCALE GENOMIC DNA]</scope>
    <source>
        <strain evidence="2 3">NE40</strain>
    </source>
</reference>
<name>A0ABV2SJZ3_9GAMM</name>
<dbReference type="RefSeq" id="WP_354008188.1">
    <property type="nucleotide sequence ID" value="NZ_JBEWTA010000001.1"/>
</dbReference>
<evidence type="ECO:0000313" key="3">
    <source>
        <dbReference type="Proteomes" id="UP001549366"/>
    </source>
</evidence>
<comment type="caution">
    <text evidence="2">The sequence shown here is derived from an EMBL/GenBank/DDBJ whole genome shotgun (WGS) entry which is preliminary data.</text>
</comment>
<dbReference type="GO" id="GO:0003677">
    <property type="term" value="F:DNA binding"/>
    <property type="evidence" value="ECO:0007669"/>
    <property type="project" value="UniProtKB-KW"/>
</dbReference>
<evidence type="ECO:0000313" key="2">
    <source>
        <dbReference type="EMBL" id="MET4758081.1"/>
    </source>
</evidence>
<organism evidence="2 3">
    <name type="scientific">Endozoicomonas lisbonensis</name>
    <dbReference type="NCBI Taxonomy" id="3120522"/>
    <lineage>
        <taxon>Bacteria</taxon>
        <taxon>Pseudomonadati</taxon>
        <taxon>Pseudomonadota</taxon>
        <taxon>Gammaproteobacteria</taxon>
        <taxon>Oceanospirillales</taxon>
        <taxon>Endozoicomonadaceae</taxon>
        <taxon>Endozoicomonas</taxon>
    </lineage>
</organism>
<dbReference type="Proteomes" id="UP001549366">
    <property type="component" value="Unassembled WGS sequence"/>
</dbReference>
<feature type="region of interest" description="Disordered" evidence="1">
    <location>
        <begin position="232"/>
        <end position="259"/>
    </location>
</feature>
<keyword evidence="2" id="KW-0238">DNA-binding</keyword>
<gene>
    <name evidence="2" type="ORF">V5J35_003273</name>
</gene>